<dbReference type="PANTHER" id="PTHR21237:SF27">
    <property type="entry name" value="GRPE PROTEIN HOMOLOG"/>
    <property type="match status" value="1"/>
</dbReference>
<feature type="region of interest" description="Disordered" evidence="5">
    <location>
        <begin position="396"/>
        <end position="434"/>
    </location>
</feature>
<protein>
    <recommendedName>
        <fullName evidence="9">GrpE protein homolog</fullName>
    </recommendedName>
</protein>
<keyword evidence="2" id="KW-0143">Chaperone</keyword>
<dbReference type="CDD" id="cd00446">
    <property type="entry name" value="GrpE"/>
    <property type="match status" value="1"/>
</dbReference>
<evidence type="ECO:0000313" key="8">
    <source>
        <dbReference type="Proteomes" id="UP001642360"/>
    </source>
</evidence>
<dbReference type="SUPFAM" id="SSF51064">
    <property type="entry name" value="Head domain of nucleotide exchange factor GrpE"/>
    <property type="match status" value="1"/>
</dbReference>
<dbReference type="Gene3D" id="3.90.20.20">
    <property type="match status" value="1"/>
</dbReference>
<keyword evidence="6" id="KW-1133">Transmembrane helix</keyword>
<gene>
    <name evidence="7" type="ORF">ILEXP_LOCUS50854</name>
</gene>
<proteinExistence type="inferred from homology"/>
<feature type="transmembrane region" description="Helical" evidence="6">
    <location>
        <begin position="278"/>
        <end position="303"/>
    </location>
</feature>
<dbReference type="SUPFAM" id="SSF58014">
    <property type="entry name" value="Coiled-coil domain of nucleotide exchange factor GrpE"/>
    <property type="match status" value="1"/>
</dbReference>
<keyword evidence="4" id="KW-0175">Coiled coil</keyword>
<evidence type="ECO:0000256" key="5">
    <source>
        <dbReference type="SAM" id="MobiDB-lite"/>
    </source>
</evidence>
<sequence length="434" mass="48776">MATAVPRILTFAAPSARFTTTTPTVKPHEFLCVSFTQRLRRTCSKRCRIPYFPNSSSERSPHLHNVLLAFASHGETTETETEEIEQEVQASELQDNSDGVSAVESGESEADSVDAEESASAILASLQSYKEALAINDEPKVAEIEAFLKSLEDEKIDLERKVDTMFEELSSEKERILRISADFDNFRKRTERERLLLVTNAQGEVVENLLPVLDNFERAKSQIKVETEGEEKINNSYQSIYKQFVEILGSLGVVPVETVGNAFDPMYAFDIVAYCCPFYVAGIIILLFDLWFNAGIAEALLTLSSRQPVWRRETEWMIEIKESRSSWLGLYWSVNSKLAQNSVEYLMNSIKCCIKHVQLHEAIMREDSTEFEEGIIIQEFRKGFKLGDRLLRPSMVKVSAGPGPAKAESSGPSEEPEGINETGEDSREPGSTQE</sequence>
<evidence type="ECO:0000256" key="3">
    <source>
        <dbReference type="RuleBase" id="RU004478"/>
    </source>
</evidence>
<comment type="similarity">
    <text evidence="1 3">Belongs to the GrpE family.</text>
</comment>
<keyword evidence="6" id="KW-0812">Transmembrane</keyword>
<feature type="region of interest" description="Disordered" evidence="5">
    <location>
        <begin position="89"/>
        <end position="113"/>
    </location>
</feature>
<dbReference type="Gene3D" id="2.30.22.10">
    <property type="entry name" value="Head domain of nucleotide exchange factor GrpE"/>
    <property type="match status" value="1"/>
</dbReference>
<organism evidence="7 8">
    <name type="scientific">Ilex paraguariensis</name>
    <name type="common">yerba mate</name>
    <dbReference type="NCBI Taxonomy" id="185542"/>
    <lineage>
        <taxon>Eukaryota</taxon>
        <taxon>Viridiplantae</taxon>
        <taxon>Streptophyta</taxon>
        <taxon>Embryophyta</taxon>
        <taxon>Tracheophyta</taxon>
        <taxon>Spermatophyta</taxon>
        <taxon>Magnoliopsida</taxon>
        <taxon>eudicotyledons</taxon>
        <taxon>Gunneridae</taxon>
        <taxon>Pentapetalae</taxon>
        <taxon>asterids</taxon>
        <taxon>campanulids</taxon>
        <taxon>Aquifoliales</taxon>
        <taxon>Aquifoliaceae</taxon>
        <taxon>Ilex</taxon>
    </lineage>
</organism>
<dbReference type="FunFam" id="3.90.20.20:FF:000006">
    <property type="entry name" value="GrpE protein homolog"/>
    <property type="match status" value="1"/>
</dbReference>
<feature type="coiled-coil region" evidence="4">
    <location>
        <begin position="141"/>
        <end position="168"/>
    </location>
</feature>
<dbReference type="PRINTS" id="PR00773">
    <property type="entry name" value="GRPEPROTEIN"/>
</dbReference>
<evidence type="ECO:0000256" key="6">
    <source>
        <dbReference type="SAM" id="Phobius"/>
    </source>
</evidence>
<comment type="caution">
    <text evidence="7">The sequence shown here is derived from an EMBL/GenBank/DDBJ whole genome shotgun (WGS) entry which is preliminary data.</text>
</comment>
<accession>A0ABC8UIF7</accession>
<evidence type="ECO:0000256" key="1">
    <source>
        <dbReference type="ARBA" id="ARBA00009054"/>
    </source>
</evidence>
<name>A0ABC8UIF7_9AQUA</name>
<evidence type="ECO:0008006" key="9">
    <source>
        <dbReference type="Google" id="ProtNLM"/>
    </source>
</evidence>
<dbReference type="InterPro" id="IPR009012">
    <property type="entry name" value="GrpE_head"/>
</dbReference>
<evidence type="ECO:0000256" key="4">
    <source>
        <dbReference type="SAM" id="Coils"/>
    </source>
</evidence>
<reference evidence="7 8" key="1">
    <citation type="submission" date="2024-02" db="EMBL/GenBank/DDBJ databases">
        <authorList>
            <person name="Vignale AGUSTIN F."/>
            <person name="Sosa J E."/>
            <person name="Modenutti C."/>
        </authorList>
    </citation>
    <scope>NUCLEOTIDE SEQUENCE [LARGE SCALE GENOMIC DNA]</scope>
</reference>
<dbReference type="HAMAP" id="MF_01151">
    <property type="entry name" value="GrpE"/>
    <property type="match status" value="1"/>
</dbReference>
<dbReference type="Pfam" id="PF01025">
    <property type="entry name" value="GrpE"/>
    <property type="match status" value="2"/>
</dbReference>
<dbReference type="AlphaFoldDB" id="A0ABC8UIF7"/>
<dbReference type="InterPro" id="IPR000740">
    <property type="entry name" value="GrpE"/>
</dbReference>
<keyword evidence="6" id="KW-0472">Membrane</keyword>
<dbReference type="Proteomes" id="UP001642360">
    <property type="component" value="Unassembled WGS sequence"/>
</dbReference>
<dbReference type="EMBL" id="CAUOFW020007836">
    <property type="protein sequence ID" value="CAK9180827.1"/>
    <property type="molecule type" value="Genomic_DNA"/>
</dbReference>
<evidence type="ECO:0000313" key="7">
    <source>
        <dbReference type="EMBL" id="CAK9180827.1"/>
    </source>
</evidence>
<evidence type="ECO:0000256" key="2">
    <source>
        <dbReference type="ARBA" id="ARBA00023186"/>
    </source>
</evidence>
<dbReference type="InterPro" id="IPR013805">
    <property type="entry name" value="GrpE_CC"/>
</dbReference>
<keyword evidence="8" id="KW-1185">Reference proteome</keyword>
<dbReference type="PANTHER" id="PTHR21237">
    <property type="entry name" value="GRPE PROTEIN"/>
    <property type="match status" value="1"/>
</dbReference>